<feature type="transmembrane region" description="Helical" evidence="1">
    <location>
        <begin position="15"/>
        <end position="35"/>
    </location>
</feature>
<proteinExistence type="predicted"/>
<comment type="caution">
    <text evidence="3">The sequence shown here is derived from an EMBL/GenBank/DDBJ whole genome shotgun (WGS) entry which is preliminary data.</text>
</comment>
<organism evidence="3 4">
    <name type="scientific">Angustibacter luteus</name>
    <dbReference type="NCBI Taxonomy" id="658456"/>
    <lineage>
        <taxon>Bacteria</taxon>
        <taxon>Bacillati</taxon>
        <taxon>Actinomycetota</taxon>
        <taxon>Actinomycetes</taxon>
        <taxon>Kineosporiales</taxon>
        <taxon>Kineosporiaceae</taxon>
    </lineage>
</organism>
<protein>
    <submittedName>
        <fullName evidence="3">SHOCT domain-containing protein</fullName>
    </submittedName>
</protein>
<dbReference type="Pfam" id="PF09851">
    <property type="entry name" value="SHOCT"/>
    <property type="match status" value="1"/>
</dbReference>
<evidence type="ECO:0000313" key="3">
    <source>
        <dbReference type="EMBL" id="MFC6008067.1"/>
    </source>
</evidence>
<gene>
    <name evidence="3" type="ORF">ACFQDO_13105</name>
</gene>
<reference evidence="4" key="1">
    <citation type="journal article" date="2019" name="Int. J. Syst. Evol. Microbiol.">
        <title>The Global Catalogue of Microorganisms (GCM) 10K type strain sequencing project: providing services to taxonomists for standard genome sequencing and annotation.</title>
        <authorList>
            <consortium name="The Broad Institute Genomics Platform"/>
            <consortium name="The Broad Institute Genome Sequencing Center for Infectious Disease"/>
            <person name="Wu L."/>
            <person name="Ma J."/>
        </authorList>
    </citation>
    <scope>NUCLEOTIDE SEQUENCE [LARGE SCALE GENOMIC DNA]</scope>
    <source>
        <strain evidence="4">KACC 14249</strain>
    </source>
</reference>
<accession>A0ABW1JGR6</accession>
<dbReference type="InterPro" id="IPR018649">
    <property type="entry name" value="SHOCT"/>
</dbReference>
<evidence type="ECO:0000259" key="2">
    <source>
        <dbReference type="Pfam" id="PF09851"/>
    </source>
</evidence>
<feature type="domain" description="SHOCT" evidence="2">
    <location>
        <begin position="55"/>
        <end position="80"/>
    </location>
</feature>
<name>A0ABW1JGR6_9ACTN</name>
<evidence type="ECO:0000256" key="1">
    <source>
        <dbReference type="SAM" id="Phobius"/>
    </source>
</evidence>
<keyword evidence="1" id="KW-1133">Transmembrane helix</keyword>
<sequence>MVAGTVCAPGTHGFFWFPLIPLFFFGFWVLVLFVVRPWAWRRRGYGPGWSPAGSAEAVLAERYARGEVDESEYRARLEVLRAQR</sequence>
<keyword evidence="1" id="KW-0812">Transmembrane</keyword>
<dbReference type="Proteomes" id="UP001596189">
    <property type="component" value="Unassembled WGS sequence"/>
</dbReference>
<dbReference type="RefSeq" id="WP_345715242.1">
    <property type="nucleotide sequence ID" value="NZ_BAABFP010000002.1"/>
</dbReference>
<evidence type="ECO:0000313" key="4">
    <source>
        <dbReference type="Proteomes" id="UP001596189"/>
    </source>
</evidence>
<keyword evidence="4" id="KW-1185">Reference proteome</keyword>
<dbReference type="EMBL" id="JBHSRD010000004">
    <property type="protein sequence ID" value="MFC6008067.1"/>
    <property type="molecule type" value="Genomic_DNA"/>
</dbReference>
<keyword evidence="1" id="KW-0472">Membrane</keyword>